<feature type="transmembrane region" description="Helical" evidence="1">
    <location>
        <begin position="27"/>
        <end position="46"/>
    </location>
</feature>
<evidence type="ECO:0000313" key="3">
    <source>
        <dbReference type="Proteomes" id="UP000195652"/>
    </source>
</evidence>
<proteinExistence type="predicted"/>
<reference evidence="2 3" key="4">
    <citation type="journal article" date="2020" name="PLoS ONE">
        <title>Taxonomic classification of strain PO100/5 shows a broader geographic distribution and genetic markers of the recently described Corynebacterium silvaticum.</title>
        <authorList>
            <person name="Viana M.V.C."/>
            <person name="Profeta R."/>
            <person name="da Silva A.L."/>
            <person name="Hurtado R."/>
            <person name="Cerqueira J.C."/>
            <person name="Ribeiro B.F.S."/>
            <person name="Almeida M.O."/>
            <person name="Morais-Rodrigues F."/>
            <person name="Soares S.C."/>
            <person name="Oliveira M."/>
            <person name="Tavares L."/>
            <person name="Figueiredo H."/>
            <person name="Wattam A.R."/>
            <person name="Barh D."/>
            <person name="Ghosh P."/>
            <person name="Silva A."/>
            <person name="Azevedo V."/>
        </authorList>
    </citation>
    <scope>NUCLEOTIDE SEQUENCE [LARGE SCALE GENOMIC DNA]</scope>
    <source>
        <strain evidence="2 3">PO100/5</strain>
    </source>
</reference>
<dbReference type="OrthoDB" id="5196985at2"/>
<dbReference type="AlphaFoldDB" id="A0A7Y4LJ23"/>
<evidence type="ECO:0000256" key="1">
    <source>
        <dbReference type="SAM" id="Phobius"/>
    </source>
</evidence>
<keyword evidence="3" id="KW-1185">Reference proteome</keyword>
<keyword evidence="1" id="KW-1133">Transmembrane helix</keyword>
<dbReference type="GeneID" id="75007606"/>
<dbReference type="EMBL" id="CP021417">
    <property type="protein sequence ID" value="ARU45942.1"/>
    <property type="molecule type" value="Genomic_DNA"/>
</dbReference>
<keyword evidence="1" id="KW-0812">Transmembrane</keyword>
<organism evidence="2 3">
    <name type="scientific">Corynebacterium silvaticum</name>
    <dbReference type="NCBI Taxonomy" id="2320431"/>
    <lineage>
        <taxon>Bacteria</taxon>
        <taxon>Bacillati</taxon>
        <taxon>Actinomycetota</taxon>
        <taxon>Actinomycetes</taxon>
        <taxon>Mycobacteriales</taxon>
        <taxon>Corynebacteriaceae</taxon>
        <taxon>Corynebacterium</taxon>
    </lineage>
</organism>
<gene>
    <name evidence="2" type="ORF">CBE74_04935</name>
</gene>
<reference evidence="2 3" key="2">
    <citation type="journal article" date="2020" name="Antonie Van Leeuwenhoek">
        <title>Phylogenomic characterisation of a novel corynebacterial species pathogenic to animals.</title>
        <authorList>
            <person name="Moller J."/>
            <person name="Musella L."/>
            <person name="Melnikov V."/>
            <person name="Geissdorfer W."/>
            <person name="Burkovski A."/>
            <person name="Sangal V."/>
        </authorList>
    </citation>
    <scope>NUCLEOTIDE SEQUENCE [LARGE SCALE GENOMIC DNA]</scope>
    <source>
        <strain evidence="2 3">PO100/5</strain>
    </source>
</reference>
<dbReference type="RefSeq" id="WP_087453771.1">
    <property type="nucleotide sequence ID" value="NZ_CP021417.2"/>
</dbReference>
<keyword evidence="1" id="KW-0472">Membrane</keyword>
<dbReference type="NCBIfam" id="TIGR01167">
    <property type="entry name" value="LPXTG_anchor"/>
    <property type="match status" value="1"/>
</dbReference>
<evidence type="ECO:0000313" key="2">
    <source>
        <dbReference type="EMBL" id="ARU45942.1"/>
    </source>
</evidence>
<feature type="transmembrane region" description="Helical" evidence="1">
    <location>
        <begin position="66"/>
        <end position="83"/>
    </location>
</feature>
<dbReference type="KEGG" id="csil:CBE74_04935"/>
<accession>A0A7Y4LJ23</accession>
<protein>
    <submittedName>
        <fullName evidence="2">LPXTG cell wall anchor domain-containing protein</fullName>
    </submittedName>
</protein>
<reference evidence="2 3" key="3">
    <citation type="journal article" date="2020" name="Int. J. Syst. Evol. Microbiol.">
        <title>Corynebacterium silvaticum sp. nov., a unique group of NTTB corynebacteria in wild boar and roe deer.</title>
        <authorList>
            <person name="Dangel A."/>
            <person name="Berger A."/>
            <person name="Rau J."/>
            <person name="Eisenberg T."/>
            <person name="Kampfer P."/>
            <person name="Margos G."/>
            <person name="Contzen M."/>
            <person name="Busse H.J."/>
            <person name="Konrad R."/>
            <person name="Peters M."/>
            <person name="Sting R."/>
            <person name="Sing A."/>
        </authorList>
    </citation>
    <scope>NUCLEOTIDE SEQUENCE [LARGE SCALE GENOMIC DNA]</scope>
    <source>
        <strain evidence="2 3">PO100/5</strain>
    </source>
</reference>
<dbReference type="Proteomes" id="UP000195652">
    <property type="component" value="Chromosome"/>
</dbReference>
<sequence>MSQNTSTPRTPKATSQHLAGAFDIRNVIGALIGLYGLILVICSFALDPGVNPDTGVAKSSQDNLWSGLAMLLVGAIFFLWAKLRPIVIDETKIDESVLPCGH</sequence>
<name>A0A7Y4LJ23_9CORY</name>
<reference evidence="2 3" key="1">
    <citation type="journal article" date="2014" name="BMC Vet. Res.">
        <title>First report of Corynebacterium pseudotuberculosis from caseous lymphadenitis lesions in Black Alentejano pig (Sus scrofa domesticus).</title>
        <authorList>
            <person name="Oliveira M."/>
            <person name="Barroco C."/>
            <person name="Mottola C."/>
            <person name="Santos R."/>
            <person name="Lemsaddek A."/>
            <person name="Tavares L."/>
            <person name="Semedo-Lemsaddek T."/>
        </authorList>
    </citation>
    <scope>NUCLEOTIDE SEQUENCE [LARGE SCALE GENOMIC DNA]</scope>
    <source>
        <strain evidence="2 3">PO100/5</strain>
    </source>
</reference>